<organism evidence="1 2">
    <name type="scientific">Acuticoccus mangrovi</name>
    <dbReference type="NCBI Taxonomy" id="2796142"/>
    <lineage>
        <taxon>Bacteria</taxon>
        <taxon>Pseudomonadati</taxon>
        <taxon>Pseudomonadota</taxon>
        <taxon>Alphaproteobacteria</taxon>
        <taxon>Hyphomicrobiales</taxon>
        <taxon>Amorphaceae</taxon>
        <taxon>Acuticoccus</taxon>
    </lineage>
</organism>
<dbReference type="GO" id="GO:0046914">
    <property type="term" value="F:transition metal ion binding"/>
    <property type="evidence" value="ECO:0007669"/>
    <property type="project" value="InterPro"/>
</dbReference>
<evidence type="ECO:0000313" key="1">
    <source>
        <dbReference type="EMBL" id="MBJ3775061.1"/>
    </source>
</evidence>
<dbReference type="InterPro" id="IPR036648">
    <property type="entry name" value="CN_Hdrase_a/SCN_Hdrase_g_sf"/>
</dbReference>
<gene>
    <name evidence="1" type="ORF">JCR33_05140</name>
</gene>
<dbReference type="EMBL" id="JAEKJA010000003">
    <property type="protein sequence ID" value="MBJ3775061.1"/>
    <property type="molecule type" value="Genomic_DNA"/>
</dbReference>
<dbReference type="Proteomes" id="UP000609531">
    <property type="component" value="Unassembled WGS sequence"/>
</dbReference>
<dbReference type="Gene3D" id="3.90.330.10">
    <property type="entry name" value="Nitrile hydratase alpha /Thiocyanate hydrolase gamma"/>
    <property type="match status" value="1"/>
</dbReference>
<sequence>MGMFYEAKINCDAFDLSEHLEGFVRINKENDDMARIAVRRAVVPQIGKAFGEAANDPARRDAFRADPVGYLREAGIAEDSLAGLNIVLHEDDEDTVHLVLPERVDGGRLRANDYDYLKMLGTMAVLGCLKPLS</sequence>
<protein>
    <recommendedName>
        <fullName evidence="3">Nitrile hydratase alpha /Thiocyanate hydrolase gamma domain-containing protein</fullName>
    </recommendedName>
</protein>
<comment type="caution">
    <text evidence="1">The sequence shown here is derived from an EMBL/GenBank/DDBJ whole genome shotgun (WGS) entry which is preliminary data.</text>
</comment>
<evidence type="ECO:0000313" key="2">
    <source>
        <dbReference type="Proteomes" id="UP000609531"/>
    </source>
</evidence>
<dbReference type="GO" id="GO:0003824">
    <property type="term" value="F:catalytic activity"/>
    <property type="evidence" value="ECO:0007669"/>
    <property type="project" value="InterPro"/>
</dbReference>
<accession>A0A934MGJ8</accession>
<dbReference type="AlphaFoldDB" id="A0A934MGJ8"/>
<reference evidence="1" key="1">
    <citation type="submission" date="2020-12" db="EMBL/GenBank/DDBJ databases">
        <title>Bacterial taxonomy.</title>
        <authorList>
            <person name="Pan X."/>
        </authorList>
    </citation>
    <scope>NUCLEOTIDE SEQUENCE</scope>
    <source>
        <strain evidence="1">B2012</strain>
    </source>
</reference>
<keyword evidence="2" id="KW-1185">Reference proteome</keyword>
<evidence type="ECO:0008006" key="3">
    <source>
        <dbReference type="Google" id="ProtNLM"/>
    </source>
</evidence>
<proteinExistence type="predicted"/>
<name>A0A934MGJ8_9HYPH</name>